<evidence type="ECO:0000313" key="7">
    <source>
        <dbReference type="EMBL" id="CAD7286428.1"/>
    </source>
</evidence>
<keyword evidence="6" id="KW-0963">Cytoplasm</keyword>
<comment type="caution">
    <text evidence="6">Lacks conserved residue(s) required for the propagation of feature annotation.</text>
</comment>
<feature type="active site" description="Proton acceptor" evidence="6">
    <location>
        <position position="73"/>
    </location>
</feature>
<evidence type="ECO:0000313" key="8">
    <source>
        <dbReference type="Proteomes" id="UP000789359"/>
    </source>
</evidence>
<accession>A0ABN7K1K7</accession>
<dbReference type="Gene3D" id="2.60.200.30">
    <property type="entry name" value="Probable inorganic polyphosphate/atp-NAD kinase, domain 2"/>
    <property type="match status" value="1"/>
</dbReference>
<keyword evidence="1 6" id="KW-0808">Transferase</keyword>
<proteinExistence type="inferred from homology"/>
<feature type="binding site" evidence="6">
    <location>
        <position position="185"/>
    </location>
    <ligand>
        <name>NAD(+)</name>
        <dbReference type="ChEBI" id="CHEBI:57540"/>
    </ligand>
</feature>
<dbReference type="InterPro" id="IPR002504">
    <property type="entry name" value="NADK"/>
</dbReference>
<keyword evidence="6" id="KW-0547">Nucleotide-binding</keyword>
<keyword evidence="6" id="KW-0067">ATP-binding</keyword>
<dbReference type="PANTHER" id="PTHR20275">
    <property type="entry name" value="NAD KINASE"/>
    <property type="match status" value="1"/>
</dbReference>
<feature type="binding site" evidence="6">
    <location>
        <begin position="188"/>
        <end position="193"/>
    </location>
    <ligand>
        <name>NAD(+)</name>
        <dbReference type="ChEBI" id="CHEBI:57540"/>
    </ligand>
</feature>
<feature type="binding site" evidence="6">
    <location>
        <position position="177"/>
    </location>
    <ligand>
        <name>NAD(+)</name>
        <dbReference type="ChEBI" id="CHEBI:57540"/>
    </ligand>
</feature>
<dbReference type="InterPro" id="IPR017438">
    <property type="entry name" value="ATP-NAD_kinase_N"/>
</dbReference>
<protein>
    <recommendedName>
        <fullName evidence="6">NAD kinase</fullName>
        <ecNumber evidence="6">2.7.1.23</ecNumber>
    </recommendedName>
    <alternativeName>
        <fullName evidence="6">ATP-dependent NAD kinase</fullName>
    </alternativeName>
</protein>
<sequence>MKNLDIKNIKKVGIVAKIDNELGKNLSILKEIFKKFNVCILLENFTAKAIGQDGFNLEKLARECELLISLGGDGTLISVARKSAEISPFIVSIHTGHLGFLTTATIDECEIFFKELFEAKFEISRPFMLDVFMHKKSGEKVHKVAFNDAVIMREKPVSIAKVEAFLNGKYFNTYFGDGIIASTPVGSTAYNMSAAGAIIYPLSDVFSLTPICSHSLTQRPIILPKDLTVELRASNDEVLVIDGQDSFSMSEFSGVSVGLSKIYANLVRKQDEDYFQILKQKLHWGYND</sequence>
<dbReference type="Pfam" id="PF01513">
    <property type="entry name" value="NAD_kinase"/>
    <property type="match status" value="1"/>
</dbReference>
<comment type="catalytic activity">
    <reaction evidence="5 6">
        <text>NAD(+) + ATP = ADP + NADP(+) + H(+)</text>
        <dbReference type="Rhea" id="RHEA:18629"/>
        <dbReference type="ChEBI" id="CHEBI:15378"/>
        <dbReference type="ChEBI" id="CHEBI:30616"/>
        <dbReference type="ChEBI" id="CHEBI:57540"/>
        <dbReference type="ChEBI" id="CHEBI:58349"/>
        <dbReference type="ChEBI" id="CHEBI:456216"/>
        <dbReference type="EC" id="2.7.1.23"/>
    </reaction>
</comment>
<keyword evidence="2 6" id="KW-0418">Kinase</keyword>
<comment type="caution">
    <text evidence="7">The sequence shown here is derived from an EMBL/GenBank/DDBJ whole genome shotgun (WGS) entry which is preliminary data.</text>
</comment>
<feature type="binding site" evidence="6">
    <location>
        <position position="244"/>
    </location>
    <ligand>
        <name>NAD(+)</name>
        <dbReference type="ChEBI" id="CHEBI:57540"/>
    </ligand>
</feature>
<dbReference type="EMBL" id="CAJHOE010000001">
    <property type="protein sequence ID" value="CAD7286428.1"/>
    <property type="molecule type" value="Genomic_DNA"/>
</dbReference>
<name>A0ABN7K1K7_9BACT</name>
<evidence type="ECO:0000256" key="6">
    <source>
        <dbReference type="HAMAP-Rule" id="MF_00361"/>
    </source>
</evidence>
<keyword evidence="8" id="KW-1185">Reference proteome</keyword>
<dbReference type="Proteomes" id="UP000789359">
    <property type="component" value="Unassembled WGS sequence"/>
</dbReference>
<evidence type="ECO:0000256" key="5">
    <source>
        <dbReference type="ARBA" id="ARBA00047925"/>
    </source>
</evidence>
<dbReference type="NCBIfam" id="NF010679">
    <property type="entry name" value="PRK14077.1"/>
    <property type="match status" value="1"/>
</dbReference>
<organism evidence="7 8">
    <name type="scientific">Campylobacter suis</name>
    <dbReference type="NCBI Taxonomy" id="2790657"/>
    <lineage>
        <taxon>Bacteria</taxon>
        <taxon>Pseudomonadati</taxon>
        <taxon>Campylobacterota</taxon>
        <taxon>Epsilonproteobacteria</taxon>
        <taxon>Campylobacterales</taxon>
        <taxon>Campylobacteraceae</taxon>
        <taxon>Campylobacter</taxon>
    </lineage>
</organism>
<dbReference type="InterPro" id="IPR016064">
    <property type="entry name" value="NAD/diacylglycerol_kinase_sf"/>
</dbReference>
<reference evidence="7 8" key="1">
    <citation type="submission" date="2020-11" db="EMBL/GenBank/DDBJ databases">
        <authorList>
            <person name="Peeters C."/>
        </authorList>
    </citation>
    <scope>NUCLEOTIDE SEQUENCE [LARGE SCALE GENOMIC DNA]</scope>
    <source>
        <strain evidence="7 8">LMG 8286</strain>
    </source>
</reference>
<dbReference type="Gene3D" id="3.40.50.10330">
    <property type="entry name" value="Probable inorganic polyphosphate/atp-NAD kinase, domain 1"/>
    <property type="match status" value="1"/>
</dbReference>
<evidence type="ECO:0000256" key="2">
    <source>
        <dbReference type="ARBA" id="ARBA00022777"/>
    </source>
</evidence>
<dbReference type="HAMAP" id="MF_00361">
    <property type="entry name" value="NAD_kinase"/>
    <property type="match status" value="1"/>
</dbReference>
<evidence type="ECO:0000256" key="1">
    <source>
        <dbReference type="ARBA" id="ARBA00022679"/>
    </source>
</evidence>
<comment type="cofactor">
    <cofactor evidence="6">
        <name>a divalent metal cation</name>
        <dbReference type="ChEBI" id="CHEBI:60240"/>
    </cofactor>
</comment>
<feature type="binding site" evidence="6">
    <location>
        <begin position="147"/>
        <end position="148"/>
    </location>
    <ligand>
        <name>NAD(+)</name>
        <dbReference type="ChEBI" id="CHEBI:57540"/>
    </ligand>
</feature>
<evidence type="ECO:0000256" key="4">
    <source>
        <dbReference type="ARBA" id="ARBA00023027"/>
    </source>
</evidence>
<dbReference type="EC" id="2.7.1.23" evidence="6"/>
<feature type="binding site" evidence="6">
    <location>
        <begin position="73"/>
        <end position="74"/>
    </location>
    <ligand>
        <name>NAD(+)</name>
        <dbReference type="ChEBI" id="CHEBI:57540"/>
    </ligand>
</feature>
<dbReference type="Pfam" id="PF20143">
    <property type="entry name" value="NAD_kinase_C"/>
    <property type="match status" value="1"/>
</dbReference>
<dbReference type="PANTHER" id="PTHR20275:SF0">
    <property type="entry name" value="NAD KINASE"/>
    <property type="match status" value="1"/>
</dbReference>
<comment type="function">
    <text evidence="6">Involved in the regulation of the intracellular balance of NAD and NADP, and is a key enzyme in the biosynthesis of NADP. Catalyzes specifically the phosphorylation on 2'-hydroxyl of the adenosine moiety of NAD to yield NADP.</text>
</comment>
<evidence type="ECO:0000256" key="3">
    <source>
        <dbReference type="ARBA" id="ARBA00022857"/>
    </source>
</evidence>
<comment type="subcellular location">
    <subcellularLocation>
        <location evidence="6">Cytoplasm</location>
    </subcellularLocation>
</comment>
<comment type="similarity">
    <text evidence="6">Belongs to the NAD kinase family.</text>
</comment>
<keyword evidence="3 6" id="KW-0521">NADP</keyword>
<keyword evidence="4 6" id="KW-0520">NAD</keyword>
<dbReference type="GO" id="GO:0003951">
    <property type="term" value="F:NAD+ kinase activity"/>
    <property type="evidence" value="ECO:0007669"/>
    <property type="project" value="UniProtKB-EC"/>
</dbReference>
<dbReference type="SUPFAM" id="SSF111331">
    <property type="entry name" value="NAD kinase/diacylglycerol kinase-like"/>
    <property type="match status" value="1"/>
</dbReference>
<gene>
    <name evidence="6 7" type="primary">nadK</name>
    <name evidence="7" type="ORF">LMG8286_00261</name>
</gene>
<dbReference type="InterPro" id="IPR017437">
    <property type="entry name" value="ATP-NAD_kinase_PpnK-typ_C"/>
</dbReference>
<dbReference type="RefSeq" id="WP_230056063.1">
    <property type="nucleotide sequence ID" value="NZ_CAJHOE010000001.1"/>
</dbReference>